<protein>
    <submittedName>
        <fullName evidence="1">Uncharacterized protein</fullName>
    </submittedName>
</protein>
<name>A0A835DD95_TETSI</name>
<organism evidence="1 2">
    <name type="scientific">Tetracentron sinense</name>
    <name type="common">Spur-leaf</name>
    <dbReference type="NCBI Taxonomy" id="13715"/>
    <lineage>
        <taxon>Eukaryota</taxon>
        <taxon>Viridiplantae</taxon>
        <taxon>Streptophyta</taxon>
        <taxon>Embryophyta</taxon>
        <taxon>Tracheophyta</taxon>
        <taxon>Spermatophyta</taxon>
        <taxon>Magnoliopsida</taxon>
        <taxon>Trochodendrales</taxon>
        <taxon>Trochodendraceae</taxon>
        <taxon>Tetracentron</taxon>
    </lineage>
</organism>
<dbReference type="Proteomes" id="UP000655225">
    <property type="component" value="Unassembled WGS sequence"/>
</dbReference>
<comment type="caution">
    <text evidence="1">The sequence shown here is derived from an EMBL/GenBank/DDBJ whole genome shotgun (WGS) entry which is preliminary data.</text>
</comment>
<keyword evidence="2" id="KW-1185">Reference proteome</keyword>
<dbReference type="AlphaFoldDB" id="A0A835DD95"/>
<reference evidence="1 2" key="1">
    <citation type="submission" date="2020-04" db="EMBL/GenBank/DDBJ databases">
        <title>Plant Genome Project.</title>
        <authorList>
            <person name="Zhang R.-G."/>
        </authorList>
    </citation>
    <scope>NUCLEOTIDE SEQUENCE [LARGE SCALE GENOMIC DNA]</scope>
    <source>
        <strain evidence="1">YNK0</strain>
        <tissue evidence="1">Leaf</tissue>
    </source>
</reference>
<accession>A0A835DD95</accession>
<evidence type="ECO:0000313" key="2">
    <source>
        <dbReference type="Proteomes" id="UP000655225"/>
    </source>
</evidence>
<gene>
    <name evidence="1" type="ORF">HHK36_014821</name>
</gene>
<sequence>MIMFMQPVNLRIPVTVAAAVALAIVKMNWEMNVEVLLTLSVAHLLSTPSVISRSSAMPWPYAKDFPQGTAFR</sequence>
<dbReference type="EMBL" id="JABCRI010000010">
    <property type="protein sequence ID" value="KAF8398956.1"/>
    <property type="molecule type" value="Genomic_DNA"/>
</dbReference>
<proteinExistence type="predicted"/>
<evidence type="ECO:0000313" key="1">
    <source>
        <dbReference type="EMBL" id="KAF8398956.1"/>
    </source>
</evidence>